<evidence type="ECO:0000256" key="3">
    <source>
        <dbReference type="SAM" id="Phobius"/>
    </source>
</evidence>
<dbReference type="RefSeq" id="WP_322446169.1">
    <property type="nucleotide sequence ID" value="NZ_JAXOFX010000004.1"/>
</dbReference>
<feature type="transmembrane region" description="Helical" evidence="3">
    <location>
        <begin position="69"/>
        <end position="87"/>
    </location>
</feature>
<dbReference type="EMBL" id="JAXOFX010000004">
    <property type="protein sequence ID" value="MDZ5471880.1"/>
    <property type="molecule type" value="Genomic_DNA"/>
</dbReference>
<dbReference type="InterPro" id="IPR052734">
    <property type="entry name" value="Nod_factor_acetyltransferase"/>
</dbReference>
<feature type="transmembrane region" description="Helical" evidence="3">
    <location>
        <begin position="107"/>
        <end position="126"/>
    </location>
</feature>
<reference evidence="5 6" key="1">
    <citation type="submission" date="2023-11" db="EMBL/GenBank/DDBJ databases">
        <title>Bacillus jintuensis, isolated from a mudflat on the Beibu Gulf coast.</title>
        <authorList>
            <person name="Li M."/>
        </authorList>
    </citation>
    <scope>NUCLEOTIDE SEQUENCE [LARGE SCALE GENOMIC DNA]</scope>
    <source>
        <strain evidence="5 6">31A1R</strain>
    </source>
</reference>
<keyword evidence="5" id="KW-0012">Acyltransferase</keyword>
<feature type="transmembrane region" description="Helical" evidence="3">
    <location>
        <begin position="156"/>
        <end position="175"/>
    </location>
</feature>
<protein>
    <submittedName>
        <fullName evidence="5">Acyltransferase family protein</fullName>
    </submittedName>
</protein>
<gene>
    <name evidence="5" type="ORF">SM124_08975</name>
</gene>
<comment type="caution">
    <text evidence="5">The sequence shown here is derived from an EMBL/GenBank/DDBJ whole genome shotgun (WGS) entry which is preliminary data.</text>
</comment>
<keyword evidence="3" id="KW-1133">Transmembrane helix</keyword>
<feature type="transmembrane region" description="Helical" evidence="3">
    <location>
        <begin position="41"/>
        <end position="62"/>
    </location>
</feature>
<feature type="transmembrane region" description="Helical" evidence="3">
    <location>
        <begin position="12"/>
        <end position="29"/>
    </location>
</feature>
<keyword evidence="6" id="KW-1185">Reference proteome</keyword>
<organism evidence="5 6">
    <name type="scientific">Robertmurraya mangrovi</name>
    <dbReference type="NCBI Taxonomy" id="3098077"/>
    <lineage>
        <taxon>Bacteria</taxon>
        <taxon>Bacillati</taxon>
        <taxon>Bacillota</taxon>
        <taxon>Bacilli</taxon>
        <taxon>Bacillales</taxon>
        <taxon>Bacillaceae</taxon>
        <taxon>Robertmurraya</taxon>
    </lineage>
</organism>
<dbReference type="GO" id="GO:0016746">
    <property type="term" value="F:acyltransferase activity"/>
    <property type="evidence" value="ECO:0007669"/>
    <property type="project" value="UniProtKB-KW"/>
</dbReference>
<feature type="transmembrane region" description="Helical" evidence="3">
    <location>
        <begin position="133"/>
        <end position="150"/>
    </location>
</feature>
<comment type="subcellular location">
    <subcellularLocation>
        <location evidence="1">Membrane</location>
    </subcellularLocation>
</comment>
<comment type="similarity">
    <text evidence="2">Belongs to the acyltransferase 3 family.</text>
</comment>
<keyword evidence="3" id="KW-0472">Membrane</keyword>
<evidence type="ECO:0000259" key="4">
    <source>
        <dbReference type="Pfam" id="PF01757"/>
    </source>
</evidence>
<proteinExistence type="inferred from homology"/>
<evidence type="ECO:0000256" key="1">
    <source>
        <dbReference type="ARBA" id="ARBA00004370"/>
    </source>
</evidence>
<keyword evidence="5" id="KW-0808">Transferase</keyword>
<dbReference type="PANTHER" id="PTHR37312:SF1">
    <property type="entry name" value="MEMBRANE-BOUND ACYLTRANSFERASE YKRP-RELATED"/>
    <property type="match status" value="1"/>
</dbReference>
<keyword evidence="3" id="KW-0812">Transmembrane</keyword>
<accession>A0ABU5IXQ1</accession>
<dbReference type="InterPro" id="IPR002656">
    <property type="entry name" value="Acyl_transf_3_dom"/>
</dbReference>
<name>A0ABU5IXQ1_9BACI</name>
<feature type="domain" description="Acyltransferase 3" evidence="4">
    <location>
        <begin position="6"/>
        <end position="322"/>
    </location>
</feature>
<feature type="transmembrane region" description="Helical" evidence="3">
    <location>
        <begin position="273"/>
        <end position="292"/>
    </location>
</feature>
<sequence>MEKNRNPWLDNVKGLLIFLVVFGHLIEIYRHSETHTSVLYIYNVIYTFHMPLFILISGYFFRPNKFEKIIQLTFIYFLWQVINGFFSKFIKHHELVTIAPDSRILDIFVPYWTMWFLFGIIVWNIITPIILKLRYPLLYAVGLAVWISYIDNVPSWFSIRKLINFYPYFLIGYFLKQKNILSLLAQKAASWRSPVRLGALFIVLTFLLVMVLYTSKGIDTDLLFMRNEYAHYGWSVYKGATFQVMQYATITVLCIALILLITQKRILFTFNKFGIYTLSIYLMHSSTVRVFRQFVPEQISNDPILLLIISFVLSYLFCLIVTSKFVIRLISPLVHPNLNWALKLDKNTPD</sequence>
<evidence type="ECO:0000313" key="6">
    <source>
        <dbReference type="Proteomes" id="UP001290455"/>
    </source>
</evidence>
<dbReference type="Pfam" id="PF01757">
    <property type="entry name" value="Acyl_transf_3"/>
    <property type="match status" value="1"/>
</dbReference>
<evidence type="ECO:0000256" key="2">
    <source>
        <dbReference type="ARBA" id="ARBA00007400"/>
    </source>
</evidence>
<feature type="transmembrane region" description="Helical" evidence="3">
    <location>
        <begin position="304"/>
        <end position="327"/>
    </location>
</feature>
<feature type="transmembrane region" description="Helical" evidence="3">
    <location>
        <begin position="195"/>
        <end position="215"/>
    </location>
</feature>
<dbReference type="PANTHER" id="PTHR37312">
    <property type="entry name" value="MEMBRANE-BOUND ACYLTRANSFERASE YKRP-RELATED"/>
    <property type="match status" value="1"/>
</dbReference>
<feature type="transmembrane region" description="Helical" evidence="3">
    <location>
        <begin position="244"/>
        <end position="261"/>
    </location>
</feature>
<evidence type="ECO:0000313" key="5">
    <source>
        <dbReference type="EMBL" id="MDZ5471880.1"/>
    </source>
</evidence>
<dbReference type="Proteomes" id="UP001290455">
    <property type="component" value="Unassembled WGS sequence"/>
</dbReference>